<evidence type="ECO:0000313" key="1">
    <source>
        <dbReference type="EMBL" id="QKG70771.1"/>
    </source>
</evidence>
<dbReference type="GO" id="GO:0016740">
    <property type="term" value="F:transferase activity"/>
    <property type="evidence" value="ECO:0007669"/>
    <property type="project" value="UniProtKB-KW"/>
</dbReference>
<dbReference type="RefSeq" id="WP_173213083.1">
    <property type="nucleotide sequence ID" value="NZ_CP053921.1"/>
</dbReference>
<keyword evidence="1" id="KW-0808">Transferase</keyword>
<organism evidence="1 2">
    <name type="scientific">Erythrobacter mangrovi</name>
    <dbReference type="NCBI Taxonomy" id="2739433"/>
    <lineage>
        <taxon>Bacteria</taxon>
        <taxon>Pseudomonadati</taxon>
        <taxon>Pseudomonadota</taxon>
        <taxon>Alphaproteobacteria</taxon>
        <taxon>Sphingomonadales</taxon>
        <taxon>Erythrobacteraceae</taxon>
        <taxon>Erythrobacter/Porphyrobacter group</taxon>
        <taxon>Erythrobacter</taxon>
    </lineage>
</organism>
<evidence type="ECO:0000313" key="2">
    <source>
        <dbReference type="Proteomes" id="UP000504693"/>
    </source>
</evidence>
<proteinExistence type="predicted"/>
<keyword evidence="2" id="KW-1185">Reference proteome</keyword>
<reference evidence="1 2" key="1">
    <citation type="submission" date="2020-05" db="EMBL/GenBank/DDBJ databases">
        <title>Erythrobacter mangrovi sp. nov., isolated from rhizosphere soil of mangrove plant (Kandelia candel).</title>
        <authorList>
            <person name="Ye Y.H."/>
        </authorList>
    </citation>
    <scope>NUCLEOTIDE SEQUENCE [LARGE SCALE GENOMIC DNA]</scope>
    <source>
        <strain evidence="1 2">EB310</strain>
    </source>
</reference>
<accession>A0A7D3XQW4</accession>
<dbReference type="Pfam" id="PF14907">
    <property type="entry name" value="NTP_transf_5"/>
    <property type="match status" value="1"/>
</dbReference>
<dbReference type="Proteomes" id="UP000504693">
    <property type="component" value="Chromosome"/>
</dbReference>
<dbReference type="AlphaFoldDB" id="A0A7D3XQW4"/>
<name>A0A7D3XQW4_9SPHN</name>
<dbReference type="EMBL" id="CP053921">
    <property type="protein sequence ID" value="QKG70771.1"/>
    <property type="molecule type" value="Genomic_DNA"/>
</dbReference>
<gene>
    <name evidence="1" type="ORF">HQR01_04970</name>
</gene>
<sequence>MAGPPLEELLTRLAGGPELAPAELVRISPTQWSELDRRATHYRLQPLLHRRWGESASVPELQRQTWASAYRASAISALAHKAELVAIAELLARAGIEAIALKGSWLAWHAWPDPALRPLRDLDLLVPEDAVLHARDLLLGHGYGEFGTEGLAPELWKQRYHQLAPLVSPGGVVVELHHRLWIEDWRTPQLPVDVFGRVIPDPQYPALNYLDPVDQLCHLAVHAAVHGFDGGPLMLADFERLALAHSIDWAAVWDRAAAEGWDRVAGLAIEATRRWTSKGAAILPPSPLPVPPEIIENLPLLLAKPPERIAADQTAARLARTDIGWGEKWRRALARRERHDTLSPWLGWLGGELRNAIAARLGGDTGRGAALVAQLNRYLSAQKP</sequence>
<dbReference type="InterPro" id="IPR039498">
    <property type="entry name" value="NTP_transf_5"/>
</dbReference>
<protein>
    <submittedName>
        <fullName evidence="1">Nucleotidyltransferase family protein</fullName>
    </submittedName>
</protein>
<dbReference type="KEGG" id="emv:HQR01_04970"/>